<feature type="signal peptide" evidence="2">
    <location>
        <begin position="1"/>
        <end position="20"/>
    </location>
</feature>
<dbReference type="EMBL" id="JBCITM010000010">
    <property type="protein sequence ID" value="MEN1760974.1"/>
    <property type="molecule type" value="Genomic_DNA"/>
</dbReference>
<sequence>MKKTLSLLALLLVMTLLVTACGTTGATEEPAPAEAPAEVEETVEEEVTEAPAGEAGEAVSMGLALLTSMGKSTDAEADKTARAQVDTVIAAATFDSEGRVVDVIIDNAQTRVNFDEEMKVASDKTALVKTKVELGADYGMGNVSSIGKEWFEQIAEVEAWMVGKTIDEIKALPMNDGYPDLPEMASTVTMSVSTYLEAVEKAYANAVPVSNVASLGLGTEVSIARSRDFSVDADGKETLPMAQVDSVISAVAFDAAGAVVGVQIDNAQTRVNYDAEGKVTSDKAAPILSKAELGDSYGMGAVSAIGKNWHEQIAELEAWMIGKTIDEIKALPVKVVDDSHQNVPDVPELTSSVTITVESYLATVAEAYANAR</sequence>
<dbReference type="RefSeq" id="WP_343186290.1">
    <property type="nucleotide sequence ID" value="NZ_JBCITM010000010.1"/>
</dbReference>
<dbReference type="PROSITE" id="PS51257">
    <property type="entry name" value="PROKAR_LIPOPROTEIN"/>
    <property type="match status" value="1"/>
</dbReference>
<feature type="compositionally biased region" description="Acidic residues" evidence="1">
    <location>
        <begin position="37"/>
        <end position="48"/>
    </location>
</feature>
<evidence type="ECO:0000256" key="1">
    <source>
        <dbReference type="SAM" id="MobiDB-lite"/>
    </source>
</evidence>
<keyword evidence="4" id="KW-1185">Reference proteome</keyword>
<evidence type="ECO:0000313" key="3">
    <source>
        <dbReference type="EMBL" id="MEN1760974.1"/>
    </source>
</evidence>
<gene>
    <name evidence="3" type="ORF">AAIG11_10835</name>
</gene>
<dbReference type="Proteomes" id="UP001407405">
    <property type="component" value="Unassembled WGS sequence"/>
</dbReference>
<feature type="compositionally biased region" description="Low complexity" evidence="1">
    <location>
        <begin position="26"/>
        <end position="36"/>
    </location>
</feature>
<protein>
    <submittedName>
        <fullName evidence="3">Uncharacterized protein</fullName>
    </submittedName>
</protein>
<reference evidence="3 4" key="1">
    <citation type="submission" date="2024-04" db="EMBL/GenBank/DDBJ databases">
        <title>Genome sequencing and metabolic network reconstruction of aminoacids and betaine degradation by Anoxynatronum sibiricum.</title>
        <authorList>
            <person name="Detkova E.N."/>
            <person name="Boltjanskaja Y.V."/>
            <person name="Mardanov A.V."/>
            <person name="Kevbrin V."/>
        </authorList>
    </citation>
    <scope>NUCLEOTIDE SEQUENCE [LARGE SCALE GENOMIC DNA]</scope>
    <source>
        <strain evidence="3 4">Z-7981</strain>
    </source>
</reference>
<evidence type="ECO:0000256" key="2">
    <source>
        <dbReference type="SAM" id="SignalP"/>
    </source>
</evidence>
<keyword evidence="2" id="KW-0732">Signal</keyword>
<feature type="chain" id="PRO_5047457357" evidence="2">
    <location>
        <begin position="21"/>
        <end position="372"/>
    </location>
</feature>
<feature type="region of interest" description="Disordered" evidence="1">
    <location>
        <begin position="26"/>
        <end position="54"/>
    </location>
</feature>
<accession>A0ABU9VUX5</accession>
<dbReference type="Gene3D" id="3.90.1010.20">
    <property type="match status" value="2"/>
</dbReference>
<proteinExistence type="predicted"/>
<name>A0ABU9VUX5_9CLOT</name>
<organism evidence="3 4">
    <name type="scientific">Anoxynatronum sibiricum</name>
    <dbReference type="NCBI Taxonomy" id="210623"/>
    <lineage>
        <taxon>Bacteria</taxon>
        <taxon>Bacillati</taxon>
        <taxon>Bacillota</taxon>
        <taxon>Clostridia</taxon>
        <taxon>Eubacteriales</taxon>
        <taxon>Clostridiaceae</taxon>
        <taxon>Anoxynatronum</taxon>
    </lineage>
</organism>
<evidence type="ECO:0000313" key="4">
    <source>
        <dbReference type="Proteomes" id="UP001407405"/>
    </source>
</evidence>
<comment type="caution">
    <text evidence="3">The sequence shown here is derived from an EMBL/GenBank/DDBJ whole genome shotgun (WGS) entry which is preliminary data.</text>
</comment>